<dbReference type="InterPro" id="IPR001763">
    <property type="entry name" value="Rhodanese-like_dom"/>
</dbReference>
<dbReference type="PROSITE" id="PS50206">
    <property type="entry name" value="RHODANESE_3"/>
    <property type="match status" value="1"/>
</dbReference>
<evidence type="ECO:0000313" key="3">
    <source>
        <dbReference type="Proteomes" id="UP000308230"/>
    </source>
</evidence>
<dbReference type="AlphaFoldDB" id="A0A5R9F7N2"/>
<dbReference type="PANTHER" id="PTHR43031:SF17">
    <property type="entry name" value="SULFURTRANSFERASE YTWF-RELATED"/>
    <property type="match status" value="1"/>
</dbReference>
<proteinExistence type="predicted"/>
<organism evidence="2 3">
    <name type="scientific">Exobacillus caeni</name>
    <dbReference type="NCBI Taxonomy" id="2574798"/>
    <lineage>
        <taxon>Bacteria</taxon>
        <taxon>Bacillati</taxon>
        <taxon>Bacillota</taxon>
        <taxon>Bacilli</taxon>
        <taxon>Bacillales</taxon>
        <taxon>Guptibacillaceae</taxon>
        <taxon>Exobacillus</taxon>
    </lineage>
</organism>
<dbReference type="RefSeq" id="WP_138122494.1">
    <property type="nucleotide sequence ID" value="NZ_SWLG01000001.1"/>
</dbReference>
<keyword evidence="3" id="KW-1185">Reference proteome</keyword>
<dbReference type="PANTHER" id="PTHR43031">
    <property type="entry name" value="FAD-DEPENDENT OXIDOREDUCTASE"/>
    <property type="match status" value="1"/>
</dbReference>
<protein>
    <submittedName>
        <fullName evidence="2">Rhodanese-like domain-containing protein</fullName>
    </submittedName>
</protein>
<gene>
    <name evidence="2" type="ORF">FCL54_01650</name>
</gene>
<name>A0A5R9F7N2_9BACL</name>
<evidence type="ECO:0000259" key="1">
    <source>
        <dbReference type="PROSITE" id="PS50206"/>
    </source>
</evidence>
<dbReference type="SUPFAM" id="SSF52821">
    <property type="entry name" value="Rhodanese/Cell cycle control phosphatase"/>
    <property type="match status" value="1"/>
</dbReference>
<feature type="domain" description="Rhodanese" evidence="1">
    <location>
        <begin position="19"/>
        <end position="102"/>
    </location>
</feature>
<dbReference type="Pfam" id="PF00581">
    <property type="entry name" value="Rhodanese"/>
    <property type="match status" value="1"/>
</dbReference>
<dbReference type="Proteomes" id="UP000308230">
    <property type="component" value="Unassembled WGS sequence"/>
</dbReference>
<reference evidence="2 3" key="1">
    <citation type="submission" date="2019-04" db="EMBL/GenBank/DDBJ databases">
        <title>Bacillus caeni sp. nov., a bacterium isolated from mangrove sediment.</title>
        <authorList>
            <person name="Huang H."/>
            <person name="Mo K."/>
            <person name="Hu Y."/>
        </authorList>
    </citation>
    <scope>NUCLEOTIDE SEQUENCE [LARGE SCALE GENOMIC DNA]</scope>
    <source>
        <strain evidence="2 3">HB172195</strain>
    </source>
</reference>
<dbReference type="Gene3D" id="3.40.250.10">
    <property type="entry name" value="Rhodanese-like domain"/>
    <property type="match status" value="1"/>
</dbReference>
<evidence type="ECO:0000313" key="2">
    <source>
        <dbReference type="EMBL" id="TLS39041.1"/>
    </source>
</evidence>
<dbReference type="CDD" id="cd00158">
    <property type="entry name" value="RHOD"/>
    <property type="match status" value="1"/>
</dbReference>
<accession>A0A5R9F7N2</accession>
<dbReference type="SMART" id="SM00450">
    <property type="entry name" value="RHOD"/>
    <property type="match status" value="1"/>
</dbReference>
<sequence>MSEEVKVITPKEVENLLDEGKTISLIDVREDEEVAEGTIPGAKHIRLGTIPERLEEINKNEEHIIVCRSGRRSEHACDYLQEQGFNVRNMVGGMMKWEGDVK</sequence>
<comment type="caution">
    <text evidence="2">The sequence shown here is derived from an EMBL/GenBank/DDBJ whole genome shotgun (WGS) entry which is preliminary data.</text>
</comment>
<dbReference type="InterPro" id="IPR036873">
    <property type="entry name" value="Rhodanese-like_dom_sf"/>
</dbReference>
<dbReference type="InterPro" id="IPR050229">
    <property type="entry name" value="GlpE_sulfurtransferase"/>
</dbReference>
<dbReference type="EMBL" id="SWLG01000001">
    <property type="protein sequence ID" value="TLS39041.1"/>
    <property type="molecule type" value="Genomic_DNA"/>
</dbReference>
<dbReference type="OrthoDB" id="9800872at2"/>